<dbReference type="Gene3D" id="4.10.1000.10">
    <property type="entry name" value="Zinc finger, CCCH-type"/>
    <property type="match status" value="2"/>
</dbReference>
<dbReference type="GO" id="GO:0080090">
    <property type="term" value="P:regulation of primary metabolic process"/>
    <property type="evidence" value="ECO:0007669"/>
    <property type="project" value="UniProtKB-ARBA"/>
</dbReference>
<feature type="transmembrane region" description="Helical" evidence="6">
    <location>
        <begin position="6"/>
        <end position="29"/>
    </location>
</feature>
<keyword evidence="6" id="KW-0812">Transmembrane</keyword>
<evidence type="ECO:0000256" key="4">
    <source>
        <dbReference type="ARBA" id="ARBA00022833"/>
    </source>
</evidence>
<dbReference type="PROSITE" id="PS50103">
    <property type="entry name" value="ZF_C3H1"/>
    <property type="match status" value="2"/>
</dbReference>
<feature type="domain" description="C3H1-type" evidence="7">
    <location>
        <begin position="95"/>
        <end position="123"/>
    </location>
</feature>
<dbReference type="SMART" id="SM00356">
    <property type="entry name" value="ZnF_C3H1"/>
    <property type="match status" value="2"/>
</dbReference>
<evidence type="ECO:0000313" key="9">
    <source>
        <dbReference type="WBParaSite" id="SMUV_0000770801-mRNA-1"/>
    </source>
</evidence>
<dbReference type="Proteomes" id="UP000046393">
    <property type="component" value="Unplaced"/>
</dbReference>
<evidence type="ECO:0000256" key="3">
    <source>
        <dbReference type="ARBA" id="ARBA00022771"/>
    </source>
</evidence>
<dbReference type="SUPFAM" id="SSF90229">
    <property type="entry name" value="CCCH zinc finger"/>
    <property type="match status" value="2"/>
</dbReference>
<dbReference type="FunFam" id="4.10.1000.10:FF:000018">
    <property type="entry name" value="Zinc finger protein"/>
    <property type="match status" value="1"/>
</dbReference>
<reference evidence="9" key="1">
    <citation type="submission" date="2017-02" db="UniProtKB">
        <authorList>
            <consortium name="WormBaseParasite"/>
        </authorList>
    </citation>
    <scope>IDENTIFICATION</scope>
</reference>
<dbReference type="GO" id="GO:0043186">
    <property type="term" value="C:P granule"/>
    <property type="evidence" value="ECO:0007669"/>
    <property type="project" value="UniProtKB-ARBA"/>
</dbReference>
<keyword evidence="1 5" id="KW-0479">Metal-binding</keyword>
<dbReference type="InterPro" id="IPR036855">
    <property type="entry name" value="Znf_CCCH_sf"/>
</dbReference>
<dbReference type="WBParaSite" id="SMUV_0000770801-mRNA-1">
    <property type="protein sequence ID" value="SMUV_0000770801-mRNA-1"/>
    <property type="gene ID" value="SMUV_0000770801"/>
</dbReference>
<keyword evidence="4 5" id="KW-0862">Zinc</keyword>
<evidence type="ECO:0000256" key="5">
    <source>
        <dbReference type="PROSITE-ProRule" id="PRU00723"/>
    </source>
</evidence>
<keyword evidence="2" id="KW-0677">Repeat</keyword>
<keyword evidence="6" id="KW-0472">Membrane</keyword>
<keyword evidence="3 5" id="KW-0863">Zinc-finger</keyword>
<dbReference type="InterPro" id="IPR045877">
    <property type="entry name" value="ZFP36-like"/>
</dbReference>
<sequence>MICFNYYILCCFILLCIYFISFVCMTCFFSHLQKSQSKDSLTTQLPIPARKMAKPDSYKTVMCKGWLEMGGCSFGENCRFAHGEEELRIPIDNPKYKTKLCDKYTKTGVCPYGDRCLFIHPKALDSGGLASNPYIHPDRVIKLSRIMVIM</sequence>
<dbReference type="AlphaFoldDB" id="A0A0N5ASE8"/>
<dbReference type="Pfam" id="PF00642">
    <property type="entry name" value="zf-CCCH"/>
    <property type="match status" value="2"/>
</dbReference>
<dbReference type="PANTHER" id="PTHR12547:SF71">
    <property type="entry name" value="CCCH-TYPE ZINC FINGER PROTEIN MOE-3-RELATED"/>
    <property type="match status" value="1"/>
</dbReference>
<proteinExistence type="predicted"/>
<dbReference type="InterPro" id="IPR000571">
    <property type="entry name" value="Znf_CCCH"/>
</dbReference>
<dbReference type="GO" id="GO:0010468">
    <property type="term" value="P:regulation of gene expression"/>
    <property type="evidence" value="ECO:0007669"/>
    <property type="project" value="UniProtKB-ARBA"/>
</dbReference>
<feature type="zinc finger region" description="C3H1-type" evidence="5">
    <location>
        <begin position="95"/>
        <end position="123"/>
    </location>
</feature>
<keyword evidence="8" id="KW-1185">Reference proteome</keyword>
<dbReference type="STRING" id="451379.A0A0N5ASE8"/>
<dbReference type="GO" id="GO:0008270">
    <property type="term" value="F:zinc ion binding"/>
    <property type="evidence" value="ECO:0007669"/>
    <property type="project" value="UniProtKB-KW"/>
</dbReference>
<evidence type="ECO:0000256" key="1">
    <source>
        <dbReference type="ARBA" id="ARBA00022723"/>
    </source>
</evidence>
<evidence type="ECO:0000256" key="2">
    <source>
        <dbReference type="ARBA" id="ARBA00022737"/>
    </source>
</evidence>
<name>A0A0N5ASE8_9BILA</name>
<dbReference type="FunFam" id="4.10.1000.10:FF:000001">
    <property type="entry name" value="zinc finger CCCH domain-containing protein 15-like"/>
    <property type="match status" value="1"/>
</dbReference>
<dbReference type="PANTHER" id="PTHR12547">
    <property type="entry name" value="CCCH ZINC FINGER/TIS11-RELATED"/>
    <property type="match status" value="1"/>
</dbReference>
<dbReference type="GO" id="GO:0003730">
    <property type="term" value="F:mRNA 3'-UTR binding"/>
    <property type="evidence" value="ECO:0007669"/>
    <property type="project" value="TreeGrafter"/>
</dbReference>
<dbReference type="GO" id="GO:0005829">
    <property type="term" value="C:cytosol"/>
    <property type="evidence" value="ECO:0007669"/>
    <property type="project" value="TreeGrafter"/>
</dbReference>
<feature type="zinc finger region" description="C3H1-type" evidence="5">
    <location>
        <begin position="57"/>
        <end position="85"/>
    </location>
</feature>
<evidence type="ECO:0000313" key="8">
    <source>
        <dbReference type="Proteomes" id="UP000046393"/>
    </source>
</evidence>
<evidence type="ECO:0000259" key="7">
    <source>
        <dbReference type="PROSITE" id="PS50103"/>
    </source>
</evidence>
<keyword evidence="6" id="KW-1133">Transmembrane helix</keyword>
<organism evidence="8 9">
    <name type="scientific">Syphacia muris</name>
    <dbReference type="NCBI Taxonomy" id="451379"/>
    <lineage>
        <taxon>Eukaryota</taxon>
        <taxon>Metazoa</taxon>
        <taxon>Ecdysozoa</taxon>
        <taxon>Nematoda</taxon>
        <taxon>Chromadorea</taxon>
        <taxon>Rhabditida</taxon>
        <taxon>Spirurina</taxon>
        <taxon>Oxyuridomorpha</taxon>
        <taxon>Oxyuroidea</taxon>
        <taxon>Oxyuridae</taxon>
        <taxon>Syphacia</taxon>
    </lineage>
</organism>
<feature type="domain" description="C3H1-type" evidence="7">
    <location>
        <begin position="57"/>
        <end position="85"/>
    </location>
</feature>
<dbReference type="GO" id="GO:0030154">
    <property type="term" value="P:cell differentiation"/>
    <property type="evidence" value="ECO:0007669"/>
    <property type="project" value="UniProtKB-ARBA"/>
</dbReference>
<protein>
    <submittedName>
        <fullName evidence="9">Zinc finger protein</fullName>
    </submittedName>
</protein>
<accession>A0A0N5ASE8</accession>
<evidence type="ECO:0000256" key="6">
    <source>
        <dbReference type="SAM" id="Phobius"/>
    </source>
</evidence>